<feature type="domain" description="L,D-TPase catalytic" evidence="11">
    <location>
        <begin position="36"/>
        <end position="167"/>
    </location>
</feature>
<keyword evidence="6 9" id="KW-0133">Cell shape</keyword>
<keyword evidence="4" id="KW-0808">Transferase</keyword>
<dbReference type="PANTHER" id="PTHR30582">
    <property type="entry name" value="L,D-TRANSPEPTIDASE"/>
    <property type="match status" value="1"/>
</dbReference>
<dbReference type="InterPro" id="IPR038063">
    <property type="entry name" value="Transpep_catalytic_dom"/>
</dbReference>
<keyword evidence="7 9" id="KW-0573">Peptidoglycan synthesis</keyword>
<evidence type="ECO:0000256" key="3">
    <source>
        <dbReference type="ARBA" id="ARBA00022676"/>
    </source>
</evidence>
<dbReference type="PANTHER" id="PTHR30582:SF24">
    <property type="entry name" value="L,D-TRANSPEPTIDASE ERFK_SRFK-RELATED"/>
    <property type="match status" value="1"/>
</dbReference>
<proteinExistence type="inferred from homology"/>
<comment type="caution">
    <text evidence="12">The sequence shown here is derived from an EMBL/GenBank/DDBJ whole genome shotgun (WGS) entry which is preliminary data.</text>
</comment>
<feature type="chain" id="PRO_5045367937" evidence="10">
    <location>
        <begin position="23"/>
        <end position="168"/>
    </location>
</feature>
<feature type="signal peptide" evidence="10">
    <location>
        <begin position="1"/>
        <end position="22"/>
    </location>
</feature>
<evidence type="ECO:0000313" key="13">
    <source>
        <dbReference type="Proteomes" id="UP001202867"/>
    </source>
</evidence>
<gene>
    <name evidence="12" type="ORF">MWN33_08195</name>
</gene>
<evidence type="ECO:0000259" key="11">
    <source>
        <dbReference type="PROSITE" id="PS52029"/>
    </source>
</evidence>
<dbReference type="Pfam" id="PF03734">
    <property type="entry name" value="YkuD"/>
    <property type="match status" value="1"/>
</dbReference>
<dbReference type="EMBL" id="JALKCG010000002">
    <property type="protein sequence ID" value="MCK0208010.1"/>
    <property type="molecule type" value="Genomic_DNA"/>
</dbReference>
<evidence type="ECO:0000256" key="1">
    <source>
        <dbReference type="ARBA" id="ARBA00004752"/>
    </source>
</evidence>
<evidence type="ECO:0000256" key="7">
    <source>
        <dbReference type="ARBA" id="ARBA00022984"/>
    </source>
</evidence>
<dbReference type="InterPro" id="IPR005490">
    <property type="entry name" value="LD_TPept_cat_dom"/>
</dbReference>
<comment type="similarity">
    <text evidence="2">Belongs to the YkuD family.</text>
</comment>
<feature type="active site" description="Nucleophile" evidence="9">
    <location>
        <position position="143"/>
    </location>
</feature>
<feature type="active site" description="Proton donor/acceptor" evidence="9">
    <location>
        <position position="127"/>
    </location>
</feature>
<keyword evidence="10" id="KW-0732">Signal</keyword>
<dbReference type="InterPro" id="IPR050979">
    <property type="entry name" value="LD-transpeptidase"/>
</dbReference>
<evidence type="ECO:0000313" key="12">
    <source>
        <dbReference type="EMBL" id="MCK0208010.1"/>
    </source>
</evidence>
<name>A0ABT0DL79_9HYPH</name>
<keyword evidence="13" id="KW-1185">Reference proteome</keyword>
<reference evidence="13" key="2">
    <citation type="submission" date="2023-07" db="EMBL/GenBank/DDBJ databases">
        <title>Ancylobacter moscoviensis sp. nov., facultatively methylotrophic bacteria from activated sludge and the reclassification of Starkeya novella (Starkey 1934) Kelly et al. 2000 as Ancylobacter novellus comb. nov., Starkeya koreensis Im et al. 2006 as Ancylobacter koreensis comb.nov., Angulomicrobium tetraedrale Vasil'eva et al. 1986 as Ancylobacter tetraedralis comb. nov., Angulomicrobium amanitiforme Fritz et al. 2004 as Ancylobacter amanitiformis comb. nov. and Methylorhabdus multivorans Doronina et al. 1996 as Ancylobacter multivorans comb. nov. and emended description of the genus Ancylobacter.</title>
        <authorList>
            <person name="Doronina N."/>
            <person name="Chemodurova A."/>
            <person name="Grouzdev D."/>
            <person name="Koziaeva V."/>
            <person name="Shi W."/>
            <person name="Wu L."/>
            <person name="Kaparullina E."/>
        </authorList>
    </citation>
    <scope>NUCLEOTIDE SEQUENCE [LARGE SCALE GENOMIC DNA]</scope>
    <source>
        <strain evidence="13">Jip08</strain>
    </source>
</reference>
<comment type="pathway">
    <text evidence="1 9">Cell wall biogenesis; peptidoglycan biosynthesis.</text>
</comment>
<protein>
    <submittedName>
        <fullName evidence="12">L,D-transpeptidase</fullName>
    </submittedName>
</protein>
<keyword evidence="8 9" id="KW-0961">Cell wall biogenesis/degradation</keyword>
<dbReference type="Gene3D" id="2.40.440.10">
    <property type="entry name" value="L,D-transpeptidase catalytic domain-like"/>
    <property type="match status" value="1"/>
</dbReference>
<reference evidence="12 13" key="1">
    <citation type="submission" date="2022-04" db="EMBL/GenBank/DDBJ databases">
        <authorList>
            <person name="Grouzdev D.S."/>
            <person name="Pantiukh K.S."/>
            <person name="Krutkina M.S."/>
        </authorList>
    </citation>
    <scope>NUCLEOTIDE SEQUENCE [LARGE SCALE GENOMIC DNA]</scope>
    <source>
        <strain evidence="12 13">Jip08</strain>
    </source>
</reference>
<evidence type="ECO:0000256" key="5">
    <source>
        <dbReference type="ARBA" id="ARBA00022801"/>
    </source>
</evidence>
<evidence type="ECO:0000256" key="8">
    <source>
        <dbReference type="ARBA" id="ARBA00023316"/>
    </source>
</evidence>
<organism evidence="12 13">
    <name type="scientific">Ancylobacter koreensis</name>
    <dbReference type="NCBI Taxonomy" id="266121"/>
    <lineage>
        <taxon>Bacteria</taxon>
        <taxon>Pseudomonadati</taxon>
        <taxon>Pseudomonadota</taxon>
        <taxon>Alphaproteobacteria</taxon>
        <taxon>Hyphomicrobiales</taxon>
        <taxon>Xanthobacteraceae</taxon>
        <taxon>Ancylobacter</taxon>
    </lineage>
</organism>
<evidence type="ECO:0000256" key="10">
    <source>
        <dbReference type="SAM" id="SignalP"/>
    </source>
</evidence>
<keyword evidence="5" id="KW-0378">Hydrolase</keyword>
<sequence length="168" mass="18003">MLAALAASLFLAASGAAPEALARETVAFEKPGYAPGTIVVSTRERRLYLVLGEGKALRYPVAVGRQGKQWQGTVRIDGKYVRPAWSPPEEIRRDNPKLPDVIPGGTPENPMGERAMTLSGGGQYAIHGTNRPKSIGTYASYGCVRMHNDDIIDLFGRVGVGTPVVMLP</sequence>
<dbReference type="SUPFAM" id="SSF141523">
    <property type="entry name" value="L,D-transpeptidase catalytic domain-like"/>
    <property type="match status" value="1"/>
</dbReference>
<evidence type="ECO:0000256" key="9">
    <source>
        <dbReference type="PROSITE-ProRule" id="PRU01373"/>
    </source>
</evidence>
<evidence type="ECO:0000256" key="6">
    <source>
        <dbReference type="ARBA" id="ARBA00022960"/>
    </source>
</evidence>
<dbReference type="CDD" id="cd16913">
    <property type="entry name" value="YkuD_like"/>
    <property type="match status" value="1"/>
</dbReference>
<accession>A0ABT0DL79</accession>
<dbReference type="PROSITE" id="PS52029">
    <property type="entry name" value="LD_TPASE"/>
    <property type="match status" value="1"/>
</dbReference>
<evidence type="ECO:0000256" key="2">
    <source>
        <dbReference type="ARBA" id="ARBA00005992"/>
    </source>
</evidence>
<keyword evidence="3" id="KW-0328">Glycosyltransferase</keyword>
<dbReference type="Proteomes" id="UP001202867">
    <property type="component" value="Unassembled WGS sequence"/>
</dbReference>
<evidence type="ECO:0000256" key="4">
    <source>
        <dbReference type="ARBA" id="ARBA00022679"/>
    </source>
</evidence>